<dbReference type="PROSITE" id="PS50883">
    <property type="entry name" value="EAL"/>
    <property type="match status" value="1"/>
</dbReference>
<gene>
    <name evidence="4" type="ORF">PXX05_03635</name>
</gene>
<dbReference type="InterPro" id="IPR029787">
    <property type="entry name" value="Nucleotide_cyclase"/>
</dbReference>
<dbReference type="Pfam" id="PF16448">
    <property type="entry name" value="LapD_MoxY_N"/>
    <property type="match status" value="1"/>
</dbReference>
<dbReference type="Pfam" id="PF00990">
    <property type="entry name" value="GGDEF"/>
    <property type="match status" value="1"/>
</dbReference>
<evidence type="ECO:0000313" key="5">
    <source>
        <dbReference type="Proteomes" id="UP001222087"/>
    </source>
</evidence>
<reference evidence="4 5" key="1">
    <citation type="submission" date="2023-02" db="EMBL/GenBank/DDBJ databases">
        <title>Genome Sequence of L. cardiaca H63T.</title>
        <authorList>
            <person name="Lopez A.E."/>
            <person name="Cianciotto N.P."/>
        </authorList>
    </citation>
    <scope>NUCLEOTIDE SEQUENCE [LARGE SCALE GENOMIC DNA]</scope>
    <source>
        <strain evidence="4 5">H63</strain>
    </source>
</reference>
<dbReference type="SMART" id="SM00052">
    <property type="entry name" value="EAL"/>
    <property type="match status" value="1"/>
</dbReference>
<feature type="domain" description="GGDEF" evidence="3">
    <location>
        <begin position="266"/>
        <end position="394"/>
    </location>
</feature>
<sequence>MTLTRKMSIAVLSLLILIFIGSYLISLNNERNYFIQQMGSNAQDTATSLGLSLSHALVNQDKALMLSMVQAVFDRGYFSLIEVRNMEGKLLISRQQLKQKEKVPGWFKKFIQLTPPVRSSIVMSGWNQIGEIFVATDPNYALNALWDNARELIAWYVLFALLSLFIVYLFINWLLKPFKRVTEQAQGICQRQFPIQEQIPKTPEFKKVTLAMNQMVMRVKRIFKEQLEQIEKLRDQSFQDSLTNIGNRRYFLQQLTSLLSDEEEFTPGFIILVAVDGLERLNKESGFQEGDKVLCDIANVCANFWPSDTIINLSRISGSNFALLIKESDANEFVKNCDKFNEEIKKSLKSYPCQAFVAAVPYSLHQTPTELLIEADKILKHSRNEANKLSFSASINSYEPTITGEEITAALSTSKISLYNQLIVSNRDSFHREIFVRLNENGRELCAGYFMPIAEKAGKAHLVDQAVLKKVLAENLLTRFTIALNLTAETILNPQYREDYLAMLGKIPMKHRNRLHLEMNETTVLKNFSKVLLFVKALQKLNINVGIDQVGINFSPMHYLNELPINYIKLHGSLFHDITENENKQFFIHYFNEMAKTLDISVIATFIEREEQWEILQKLGVTWGQGKFISAIEPLTDVTTH</sequence>
<evidence type="ECO:0000256" key="1">
    <source>
        <dbReference type="SAM" id="Phobius"/>
    </source>
</evidence>
<dbReference type="SUPFAM" id="SSF141868">
    <property type="entry name" value="EAL domain-like"/>
    <property type="match status" value="1"/>
</dbReference>
<feature type="transmembrane region" description="Helical" evidence="1">
    <location>
        <begin position="153"/>
        <end position="175"/>
    </location>
</feature>
<protein>
    <submittedName>
        <fullName evidence="4">EAL domain-containing protein</fullName>
    </submittedName>
</protein>
<keyword evidence="5" id="KW-1185">Reference proteome</keyword>
<dbReference type="CDD" id="cd01948">
    <property type="entry name" value="EAL"/>
    <property type="match status" value="1"/>
</dbReference>
<dbReference type="Pfam" id="PF00563">
    <property type="entry name" value="EAL"/>
    <property type="match status" value="1"/>
</dbReference>
<dbReference type="InterPro" id="IPR000160">
    <property type="entry name" value="GGDEF_dom"/>
</dbReference>
<organism evidence="4 5">
    <name type="scientific">Legionella cardiaca</name>
    <dbReference type="NCBI Taxonomy" id="1071983"/>
    <lineage>
        <taxon>Bacteria</taxon>
        <taxon>Pseudomonadati</taxon>
        <taxon>Pseudomonadota</taxon>
        <taxon>Gammaproteobacteria</taxon>
        <taxon>Legionellales</taxon>
        <taxon>Legionellaceae</taxon>
        <taxon>Legionella</taxon>
    </lineage>
</organism>
<evidence type="ECO:0000259" key="3">
    <source>
        <dbReference type="PROSITE" id="PS50887"/>
    </source>
</evidence>
<dbReference type="InterPro" id="IPR050706">
    <property type="entry name" value="Cyclic-di-GMP_PDE-like"/>
</dbReference>
<evidence type="ECO:0000313" key="4">
    <source>
        <dbReference type="EMBL" id="WED43886.1"/>
    </source>
</evidence>
<dbReference type="NCBIfam" id="TIGR00254">
    <property type="entry name" value="GGDEF"/>
    <property type="match status" value="1"/>
</dbReference>
<dbReference type="InterPro" id="IPR043128">
    <property type="entry name" value="Rev_trsase/Diguanyl_cyclase"/>
</dbReference>
<dbReference type="RefSeq" id="WP_275089699.1">
    <property type="nucleotide sequence ID" value="NZ_CP119078.1"/>
</dbReference>
<dbReference type="Gene3D" id="3.30.70.270">
    <property type="match status" value="1"/>
</dbReference>
<dbReference type="SUPFAM" id="SSF55073">
    <property type="entry name" value="Nucleotide cyclase"/>
    <property type="match status" value="1"/>
</dbReference>
<accession>A0ABY8AUP9</accession>
<feature type="domain" description="EAL" evidence="2">
    <location>
        <begin position="400"/>
        <end position="641"/>
    </location>
</feature>
<dbReference type="InterPro" id="IPR032244">
    <property type="entry name" value="LapD_MoxY_N"/>
</dbReference>
<keyword evidence="1" id="KW-1133">Transmembrane helix</keyword>
<keyword evidence="1" id="KW-0812">Transmembrane</keyword>
<keyword evidence="1" id="KW-0472">Membrane</keyword>
<dbReference type="Gene3D" id="3.20.20.450">
    <property type="entry name" value="EAL domain"/>
    <property type="match status" value="1"/>
</dbReference>
<proteinExistence type="predicted"/>
<dbReference type="Gene3D" id="6.20.270.20">
    <property type="entry name" value="LapD/MoxY periplasmic domain"/>
    <property type="match status" value="1"/>
</dbReference>
<name>A0ABY8AUP9_9GAMM</name>
<dbReference type="Proteomes" id="UP001222087">
    <property type="component" value="Chromosome"/>
</dbReference>
<dbReference type="SMART" id="SM00267">
    <property type="entry name" value="GGDEF"/>
    <property type="match status" value="1"/>
</dbReference>
<dbReference type="PANTHER" id="PTHR33121">
    <property type="entry name" value="CYCLIC DI-GMP PHOSPHODIESTERASE PDEF"/>
    <property type="match status" value="1"/>
</dbReference>
<dbReference type="PANTHER" id="PTHR33121:SF79">
    <property type="entry name" value="CYCLIC DI-GMP PHOSPHODIESTERASE PDED-RELATED"/>
    <property type="match status" value="1"/>
</dbReference>
<feature type="transmembrane region" description="Helical" evidence="1">
    <location>
        <begin position="7"/>
        <end position="25"/>
    </location>
</feature>
<dbReference type="Gene3D" id="3.30.110.200">
    <property type="match status" value="1"/>
</dbReference>
<dbReference type="InterPro" id="IPR042461">
    <property type="entry name" value="LapD_MoxY_peri_C"/>
</dbReference>
<evidence type="ECO:0000259" key="2">
    <source>
        <dbReference type="PROSITE" id="PS50883"/>
    </source>
</evidence>
<dbReference type="EMBL" id="CP119078">
    <property type="protein sequence ID" value="WED43886.1"/>
    <property type="molecule type" value="Genomic_DNA"/>
</dbReference>
<dbReference type="PROSITE" id="PS50887">
    <property type="entry name" value="GGDEF"/>
    <property type="match status" value="1"/>
</dbReference>
<dbReference type="InterPro" id="IPR001633">
    <property type="entry name" value="EAL_dom"/>
</dbReference>
<dbReference type="InterPro" id="IPR035919">
    <property type="entry name" value="EAL_sf"/>
</dbReference>